<gene>
    <name evidence="1" type="ORF">ACJDUG_11765</name>
</gene>
<name>A0ABW8T6C6_9CLOT</name>
<dbReference type="GO" id="GO:0016874">
    <property type="term" value="F:ligase activity"/>
    <property type="evidence" value="ECO:0007669"/>
    <property type="project" value="UniProtKB-KW"/>
</dbReference>
<proteinExistence type="predicted"/>
<dbReference type="Pfam" id="PF13563">
    <property type="entry name" value="2_5_RNA_ligase2"/>
    <property type="match status" value="1"/>
</dbReference>
<dbReference type="Proteomes" id="UP001623591">
    <property type="component" value="Unassembled WGS sequence"/>
</dbReference>
<comment type="caution">
    <text evidence="1">The sequence shown here is derived from an EMBL/GenBank/DDBJ whole genome shotgun (WGS) entry which is preliminary data.</text>
</comment>
<protein>
    <submittedName>
        <fullName evidence="1">2'-5' RNA ligase family protein</fullName>
    </submittedName>
</protein>
<accession>A0ABW8T6C6</accession>
<reference evidence="1 2" key="1">
    <citation type="submission" date="2024-11" db="EMBL/GenBank/DDBJ databases">
        <authorList>
            <person name="Heng Y.C."/>
            <person name="Lim A.C.H."/>
            <person name="Lee J.K.Y."/>
            <person name="Kittelmann S."/>
        </authorList>
    </citation>
    <scope>NUCLEOTIDE SEQUENCE [LARGE SCALE GENOMIC DNA]</scope>
    <source>
        <strain evidence="1 2">WILCCON 0185</strain>
    </source>
</reference>
<dbReference type="Gene3D" id="3.90.1140.10">
    <property type="entry name" value="Cyclic phosphodiesterase"/>
    <property type="match status" value="1"/>
</dbReference>
<dbReference type="EMBL" id="JBJHZZ010000008">
    <property type="protein sequence ID" value="MFL0247646.1"/>
    <property type="molecule type" value="Genomic_DNA"/>
</dbReference>
<dbReference type="RefSeq" id="WP_406770076.1">
    <property type="nucleotide sequence ID" value="NZ_JBJHZZ010000008.1"/>
</dbReference>
<keyword evidence="2" id="KW-1185">Reference proteome</keyword>
<evidence type="ECO:0000313" key="1">
    <source>
        <dbReference type="EMBL" id="MFL0247646.1"/>
    </source>
</evidence>
<organism evidence="1 2">
    <name type="scientific">Candidatus Clostridium stratigraminis</name>
    <dbReference type="NCBI Taxonomy" id="3381661"/>
    <lineage>
        <taxon>Bacteria</taxon>
        <taxon>Bacillati</taxon>
        <taxon>Bacillota</taxon>
        <taxon>Clostridia</taxon>
        <taxon>Eubacteriales</taxon>
        <taxon>Clostridiaceae</taxon>
        <taxon>Clostridium</taxon>
    </lineage>
</organism>
<dbReference type="SUPFAM" id="SSF55144">
    <property type="entry name" value="LigT-like"/>
    <property type="match status" value="1"/>
</dbReference>
<dbReference type="InterPro" id="IPR009097">
    <property type="entry name" value="Cyclic_Pdiesterase"/>
</dbReference>
<keyword evidence="1" id="KW-0436">Ligase</keyword>
<evidence type="ECO:0000313" key="2">
    <source>
        <dbReference type="Proteomes" id="UP001623591"/>
    </source>
</evidence>
<sequence>MKYYLVALFDTESYSAMETIQKNICKKYKLYKNTPMLHITLETIEDPDMDKLSKVLTDVLKPYKTFKVETNGIICFDPPYKSVNLKIENKGYIIRLARTINDTLKLHGFNVRENIENWDLHVSLANANYAIREWTGKEYVAACSDAKKDGFYRLAKIEKIELWKPINNKKEMLVKSFPLRTF</sequence>